<dbReference type="EMBL" id="VSSQ01000519">
    <property type="protein sequence ID" value="MPL96656.1"/>
    <property type="molecule type" value="Genomic_DNA"/>
</dbReference>
<evidence type="ECO:0000256" key="1">
    <source>
        <dbReference type="ARBA" id="ARBA00022723"/>
    </source>
</evidence>
<organism evidence="5">
    <name type="scientific">bioreactor metagenome</name>
    <dbReference type="NCBI Taxonomy" id="1076179"/>
    <lineage>
        <taxon>unclassified sequences</taxon>
        <taxon>metagenomes</taxon>
        <taxon>ecological metagenomes</taxon>
    </lineage>
</organism>
<keyword evidence="3" id="KW-0812">Transmembrane</keyword>
<protein>
    <submittedName>
        <fullName evidence="5">3',5'-cyclic adenosine monophosphate phosphodiesterase CpdA</fullName>
        <ecNumber evidence="5">3.1.4.53</ecNumber>
    </submittedName>
</protein>
<evidence type="ECO:0000256" key="3">
    <source>
        <dbReference type="SAM" id="Phobius"/>
    </source>
</evidence>
<dbReference type="InterPro" id="IPR051158">
    <property type="entry name" value="Metallophosphoesterase_sf"/>
</dbReference>
<evidence type="ECO:0000256" key="2">
    <source>
        <dbReference type="ARBA" id="ARBA00022801"/>
    </source>
</evidence>
<dbReference type="GO" id="GO:0046872">
    <property type="term" value="F:metal ion binding"/>
    <property type="evidence" value="ECO:0007669"/>
    <property type="project" value="UniProtKB-KW"/>
</dbReference>
<sequence length="397" mass="45839">MRLYTFAFIILLLSIVLPDLFFYFKLKKHRAKLILHLLNFLPTAFFITIFAIMKFADSHSYQPSSFQFFMWMNFVFMVIYLPKLVYIIFHFLNFLINLLLKEKIYLIRYAGVLTGMFLVILFAHGAFVNPKNIDVRQTEIKVSGLPPTFDGYKIVQISDIHLGSWGRNYSYMEPAIKKINEQQADLLLFTGDIVNNYSQEMDGWDKYFQQLEAKDGKYAVLGNHDYGDYSEWEKEEDKAANLTAIQQHIRNFGFKLLSNEFVQLQKDSGIIELLGVGNWGKPPFPQYGDLNQALAETDSTTLKILMSHDPSHWKGEILGHKNIFLTLSGHTHAAQMAFNMYGKLISPSSLIYDEWDGLYQEGEQYLYVNRGLGFIGIPVRLGVARPEVTVITLRTKK</sequence>
<feature type="transmembrane region" description="Helical" evidence="3">
    <location>
        <begin position="33"/>
        <end position="56"/>
    </location>
</feature>
<dbReference type="InterPro" id="IPR004843">
    <property type="entry name" value="Calcineurin-like_PHP"/>
</dbReference>
<dbReference type="GO" id="GO:0016020">
    <property type="term" value="C:membrane"/>
    <property type="evidence" value="ECO:0007669"/>
    <property type="project" value="GOC"/>
</dbReference>
<accession>A0A644VZ98</accession>
<dbReference type="Gene3D" id="3.60.21.10">
    <property type="match status" value="1"/>
</dbReference>
<dbReference type="InterPro" id="IPR029052">
    <property type="entry name" value="Metallo-depent_PP-like"/>
</dbReference>
<feature type="transmembrane region" description="Helical" evidence="3">
    <location>
        <begin position="68"/>
        <end position="94"/>
    </location>
</feature>
<gene>
    <name evidence="5" type="primary">cpdA_40</name>
    <name evidence="5" type="ORF">SDC9_42838</name>
</gene>
<dbReference type="Pfam" id="PF00149">
    <property type="entry name" value="Metallophos"/>
    <property type="match status" value="1"/>
</dbReference>
<proteinExistence type="predicted"/>
<dbReference type="GO" id="GO:0004115">
    <property type="term" value="F:3',5'-cyclic-AMP phosphodiesterase activity"/>
    <property type="evidence" value="ECO:0007669"/>
    <property type="project" value="UniProtKB-EC"/>
</dbReference>
<feature type="transmembrane region" description="Helical" evidence="3">
    <location>
        <begin position="6"/>
        <end position="26"/>
    </location>
</feature>
<dbReference type="CDD" id="cd07385">
    <property type="entry name" value="MPP_YkuE_C"/>
    <property type="match status" value="1"/>
</dbReference>
<dbReference type="AlphaFoldDB" id="A0A644VZ98"/>
<feature type="transmembrane region" description="Helical" evidence="3">
    <location>
        <begin position="106"/>
        <end position="127"/>
    </location>
</feature>
<feature type="domain" description="Calcineurin-like phosphoesterase" evidence="4">
    <location>
        <begin position="153"/>
        <end position="333"/>
    </location>
</feature>
<keyword evidence="3" id="KW-1133">Transmembrane helix</keyword>
<comment type="caution">
    <text evidence="5">The sequence shown here is derived from an EMBL/GenBank/DDBJ whole genome shotgun (WGS) entry which is preliminary data.</text>
</comment>
<keyword evidence="2 5" id="KW-0378">Hydrolase</keyword>
<dbReference type="PANTHER" id="PTHR31302">
    <property type="entry name" value="TRANSMEMBRANE PROTEIN WITH METALLOPHOSPHOESTERASE DOMAIN-RELATED"/>
    <property type="match status" value="1"/>
</dbReference>
<dbReference type="PANTHER" id="PTHR31302:SF31">
    <property type="entry name" value="PHOSPHODIESTERASE YAEI"/>
    <property type="match status" value="1"/>
</dbReference>
<reference evidence="5" key="1">
    <citation type="submission" date="2019-08" db="EMBL/GenBank/DDBJ databases">
        <authorList>
            <person name="Kucharzyk K."/>
            <person name="Murdoch R.W."/>
            <person name="Higgins S."/>
            <person name="Loffler F."/>
        </authorList>
    </citation>
    <scope>NUCLEOTIDE SEQUENCE</scope>
</reference>
<name>A0A644VZ98_9ZZZZ</name>
<dbReference type="SUPFAM" id="SSF56300">
    <property type="entry name" value="Metallo-dependent phosphatases"/>
    <property type="match status" value="1"/>
</dbReference>
<evidence type="ECO:0000313" key="5">
    <source>
        <dbReference type="EMBL" id="MPL96656.1"/>
    </source>
</evidence>
<dbReference type="GO" id="GO:0008758">
    <property type="term" value="F:UDP-2,3-diacylglucosamine hydrolase activity"/>
    <property type="evidence" value="ECO:0007669"/>
    <property type="project" value="TreeGrafter"/>
</dbReference>
<keyword evidence="1" id="KW-0479">Metal-binding</keyword>
<keyword evidence="3" id="KW-0472">Membrane</keyword>
<evidence type="ECO:0000259" key="4">
    <source>
        <dbReference type="Pfam" id="PF00149"/>
    </source>
</evidence>
<dbReference type="GO" id="GO:0009245">
    <property type="term" value="P:lipid A biosynthetic process"/>
    <property type="evidence" value="ECO:0007669"/>
    <property type="project" value="TreeGrafter"/>
</dbReference>
<dbReference type="EC" id="3.1.4.53" evidence="5"/>